<dbReference type="KEGG" id="led:BBK82_08120"/>
<dbReference type="InterPro" id="IPR003658">
    <property type="entry name" value="Anti-sigma_ant"/>
</dbReference>
<dbReference type="EMBL" id="CP016793">
    <property type="protein sequence ID" value="ANZ42581.1"/>
    <property type="molecule type" value="Genomic_DNA"/>
</dbReference>
<dbReference type="GO" id="GO:0043856">
    <property type="term" value="F:anti-sigma factor antagonist activity"/>
    <property type="evidence" value="ECO:0007669"/>
    <property type="project" value="InterPro"/>
</dbReference>
<comment type="similarity">
    <text evidence="1 2">Belongs to the anti-sigma-factor antagonist family.</text>
</comment>
<dbReference type="PROSITE" id="PS50801">
    <property type="entry name" value="STAS"/>
    <property type="match status" value="1"/>
</dbReference>
<keyword evidence="5" id="KW-1185">Reference proteome</keyword>
<evidence type="ECO:0000256" key="1">
    <source>
        <dbReference type="ARBA" id="ARBA00009013"/>
    </source>
</evidence>
<protein>
    <recommendedName>
        <fullName evidence="2">Anti-sigma factor antagonist</fullName>
    </recommendedName>
</protein>
<accession>A0A1B2HY13</accession>
<dbReference type="CDD" id="cd07043">
    <property type="entry name" value="STAS_anti-anti-sigma_factors"/>
    <property type="match status" value="1"/>
</dbReference>
<sequence length="123" mass="12653">MASYGESVPVITVAGEVDLSTADLVWNEVHAQLAARPGVLVLDLSKVDFIGSAGLHVLIHSHTEATGNGTRLALVAPEQSFTAWVFAAAGVNQMFDLHRDLSSALPAPADPPAGATPIPSATS</sequence>
<dbReference type="Pfam" id="PF01740">
    <property type="entry name" value="STAS"/>
    <property type="match status" value="1"/>
</dbReference>
<evidence type="ECO:0000256" key="2">
    <source>
        <dbReference type="RuleBase" id="RU003749"/>
    </source>
</evidence>
<gene>
    <name evidence="4" type="ORF">BBK82_08120</name>
</gene>
<dbReference type="NCBIfam" id="TIGR00377">
    <property type="entry name" value="ant_ant_sig"/>
    <property type="match status" value="1"/>
</dbReference>
<dbReference type="PANTHER" id="PTHR33495:SF2">
    <property type="entry name" value="ANTI-SIGMA FACTOR ANTAGONIST TM_1081-RELATED"/>
    <property type="match status" value="1"/>
</dbReference>
<feature type="domain" description="STAS" evidence="3">
    <location>
        <begin position="1"/>
        <end position="108"/>
    </location>
</feature>
<evidence type="ECO:0000259" key="3">
    <source>
        <dbReference type="PROSITE" id="PS50801"/>
    </source>
</evidence>
<dbReference type="SUPFAM" id="SSF52091">
    <property type="entry name" value="SpoIIaa-like"/>
    <property type="match status" value="1"/>
</dbReference>
<evidence type="ECO:0000313" key="4">
    <source>
        <dbReference type="EMBL" id="ANZ42581.1"/>
    </source>
</evidence>
<dbReference type="Gene3D" id="3.30.750.24">
    <property type="entry name" value="STAS domain"/>
    <property type="match status" value="1"/>
</dbReference>
<reference evidence="4 5" key="1">
    <citation type="submission" date="2016-07" db="EMBL/GenBank/DDBJ databases">
        <title>Complete genome sequence of the Lentzea guizhouensis DHS C013.</title>
        <authorList>
            <person name="Cao C."/>
        </authorList>
    </citation>
    <scope>NUCLEOTIDE SEQUENCE [LARGE SCALE GENOMIC DNA]</scope>
    <source>
        <strain evidence="4 5">DHS C013</strain>
    </source>
</reference>
<dbReference type="InterPro" id="IPR002645">
    <property type="entry name" value="STAS_dom"/>
</dbReference>
<evidence type="ECO:0000313" key="5">
    <source>
        <dbReference type="Proteomes" id="UP000093053"/>
    </source>
</evidence>
<dbReference type="PANTHER" id="PTHR33495">
    <property type="entry name" value="ANTI-SIGMA FACTOR ANTAGONIST TM_1081-RELATED-RELATED"/>
    <property type="match status" value="1"/>
</dbReference>
<name>A0A1B2HY13_9PSEU</name>
<dbReference type="InterPro" id="IPR036513">
    <property type="entry name" value="STAS_dom_sf"/>
</dbReference>
<dbReference type="Proteomes" id="UP000093053">
    <property type="component" value="Chromosome"/>
</dbReference>
<proteinExistence type="inferred from homology"/>
<dbReference type="AlphaFoldDB" id="A0A1B2HY13"/>
<dbReference type="STRING" id="1586287.BBK82_08120"/>
<organism evidence="4 5">
    <name type="scientific">Lentzea guizhouensis</name>
    <dbReference type="NCBI Taxonomy" id="1586287"/>
    <lineage>
        <taxon>Bacteria</taxon>
        <taxon>Bacillati</taxon>
        <taxon>Actinomycetota</taxon>
        <taxon>Actinomycetes</taxon>
        <taxon>Pseudonocardiales</taxon>
        <taxon>Pseudonocardiaceae</taxon>
        <taxon>Lentzea</taxon>
    </lineage>
</organism>